<dbReference type="AlphaFoldDB" id="A0A9N8H3I2"/>
<keyword evidence="5 8" id="KW-1133">Transmembrane helix</keyword>
<evidence type="ECO:0000256" key="2">
    <source>
        <dbReference type="ARBA" id="ARBA00006462"/>
    </source>
</evidence>
<dbReference type="GO" id="GO:0016263">
    <property type="term" value="F:glycoprotein-N-acetylgalactosamine 3-beta-galactosyltransferase activity"/>
    <property type="evidence" value="ECO:0007669"/>
    <property type="project" value="TreeGrafter"/>
</dbReference>
<dbReference type="PANTHER" id="PTHR23033:SF14">
    <property type="entry name" value="GLYCOPROTEIN-N-ACETYLGALACTOSAMINE 3-BETA-GALACTOSYLTRANSFERASE 1-RELATED"/>
    <property type="match status" value="1"/>
</dbReference>
<keyword evidence="10" id="KW-1185">Reference proteome</keyword>
<protein>
    <submittedName>
        <fullName evidence="9">Acetylgalactosamine 3-beta-galactosyltransferase 1</fullName>
    </submittedName>
</protein>
<evidence type="ECO:0000256" key="1">
    <source>
        <dbReference type="ARBA" id="ARBA00004606"/>
    </source>
</evidence>
<organism evidence="9 10">
    <name type="scientific">Seminavis robusta</name>
    <dbReference type="NCBI Taxonomy" id="568900"/>
    <lineage>
        <taxon>Eukaryota</taxon>
        <taxon>Sar</taxon>
        <taxon>Stramenopiles</taxon>
        <taxon>Ochrophyta</taxon>
        <taxon>Bacillariophyta</taxon>
        <taxon>Bacillariophyceae</taxon>
        <taxon>Bacillariophycidae</taxon>
        <taxon>Naviculales</taxon>
        <taxon>Naviculaceae</taxon>
        <taxon>Seminavis</taxon>
    </lineage>
</organism>
<reference evidence="9" key="1">
    <citation type="submission" date="2020-06" db="EMBL/GenBank/DDBJ databases">
        <authorList>
            <consortium name="Plant Systems Biology data submission"/>
        </authorList>
    </citation>
    <scope>NUCLEOTIDE SEQUENCE</scope>
    <source>
        <strain evidence="9">D6</strain>
    </source>
</reference>
<evidence type="ECO:0000256" key="3">
    <source>
        <dbReference type="ARBA" id="ARBA00022692"/>
    </source>
</evidence>
<name>A0A9N8H3I2_9STRA</name>
<dbReference type="InterPro" id="IPR026050">
    <property type="entry name" value="C1GALT1/C1GALT1_chp1"/>
</dbReference>
<comment type="subcellular location">
    <subcellularLocation>
        <location evidence="1">Membrane</location>
        <topology evidence="1">Single-pass type II membrane protein</topology>
    </subcellularLocation>
</comment>
<dbReference type="Gene3D" id="3.90.550.50">
    <property type="match status" value="1"/>
</dbReference>
<keyword evidence="4" id="KW-0735">Signal-anchor</keyword>
<feature type="compositionally biased region" description="Basic and acidic residues" evidence="7">
    <location>
        <begin position="507"/>
        <end position="545"/>
    </location>
</feature>
<feature type="compositionally biased region" description="Basic and acidic residues" evidence="7">
    <location>
        <begin position="561"/>
        <end position="571"/>
    </location>
</feature>
<proteinExistence type="inferred from homology"/>
<keyword evidence="3 8" id="KW-0812">Transmembrane</keyword>
<accession>A0A9N8H3I2</accession>
<feature type="region of interest" description="Disordered" evidence="7">
    <location>
        <begin position="501"/>
        <end position="571"/>
    </location>
</feature>
<comment type="similarity">
    <text evidence="2">Belongs to the glycosyltransferase 31 family. Beta3-Gal-T subfamily.</text>
</comment>
<comment type="caution">
    <text evidence="9">The sequence shown here is derived from an EMBL/GenBank/DDBJ whole genome shotgun (WGS) entry which is preliminary data.</text>
</comment>
<evidence type="ECO:0000256" key="5">
    <source>
        <dbReference type="ARBA" id="ARBA00022989"/>
    </source>
</evidence>
<evidence type="ECO:0000313" key="9">
    <source>
        <dbReference type="EMBL" id="CAB9500618.1"/>
    </source>
</evidence>
<dbReference type="Proteomes" id="UP001153069">
    <property type="component" value="Unassembled WGS sequence"/>
</dbReference>
<keyword evidence="6 8" id="KW-0472">Membrane</keyword>
<evidence type="ECO:0000313" key="10">
    <source>
        <dbReference type="Proteomes" id="UP001153069"/>
    </source>
</evidence>
<dbReference type="EMBL" id="CAICTM010000087">
    <property type="protein sequence ID" value="CAB9500618.1"/>
    <property type="molecule type" value="Genomic_DNA"/>
</dbReference>
<sequence>MTTPKRPGAPSATASDESKARIFLAVACLWPLFVLALFAASAPQLKEARQHPRELLDKNNKINQDVRFKFRKVLDRVDVMGYGPTHPRVAVVIVGENNEKIISSVESLFRHTSLERIFAVVVCVEGRESDSALLEELEKIDNGAVPHWHGLRADIHLPGESDAEDKADHGSRIQVLFNNEKLGISESRSEAVEYIHLLSQQHESTGIKSPQEDLLLLLLQSGAQFVENHDWLAPVTGALIVPPPLIASANKQSPFGAMKLANAVAFNTEGSGKRTSFDLTFAPIISDASATDINLSDGKSYPTPVWNGAAIAMRLNTYRFLPAQDASLTEEWPANLELSLNLWLCADGMDMIRDVEIVNSELMPHNPLSPEMMARFAAAWMDDVTANQIYHEYSKTFHELTHLEWETLLSKARGSTDFPIDLTERCRSFAWYARHVNTDITEAIVTAAKEVAREDEERKAEMKIKLEEAKKVAMEEAARKAEAAAAEAKQAAEDAEAAQKAAVAEKAAQDEAAKKEAEEAAAKKDGEQPDANKDGEQPDADKDGEQPDANINEENAMPDMAHGEEPKKPAKPLRENNLEIISQAKPVDIKFVDISDGHKEHPHMGALDEDGNPGYIHDETALRLNPPPFSFSGPKFEMGCKLRDNNYRMLTEKVKLDIEGHKAAEDSGKKRDKIFCLVYTIEKFHDRIPAIRETWGPHCDGFMVGSTKTDKSLGTVEIPHEGPEEYNNIWQKVRSMWSYIYDNYYEKYDWFHIGGDDLFLILENLRLYLESEEIRTAANGGINLPNGDETMQTPLFLGRRFSYMGDMNDIFISGGSGYTMNKASLKLLVTEAFPNYFPHAHTFSEDTMVAKLLRKLNVFPYDTKDDNGGERYMPFMPGHHYGYKLPPGNPMDSQDWYAKYSINIKEGKDHCAEQSVAFHYVKGNDMYRLYAMIYGKCPAGTYP</sequence>
<evidence type="ECO:0000256" key="8">
    <source>
        <dbReference type="SAM" id="Phobius"/>
    </source>
</evidence>
<dbReference type="InterPro" id="IPR029044">
    <property type="entry name" value="Nucleotide-diphossugar_trans"/>
</dbReference>
<dbReference type="OrthoDB" id="414175at2759"/>
<evidence type="ECO:0000256" key="6">
    <source>
        <dbReference type="ARBA" id="ARBA00023136"/>
    </source>
</evidence>
<dbReference type="GO" id="GO:0016020">
    <property type="term" value="C:membrane"/>
    <property type="evidence" value="ECO:0007669"/>
    <property type="project" value="UniProtKB-SubCell"/>
</dbReference>
<evidence type="ECO:0000256" key="7">
    <source>
        <dbReference type="SAM" id="MobiDB-lite"/>
    </source>
</evidence>
<evidence type="ECO:0000256" key="4">
    <source>
        <dbReference type="ARBA" id="ARBA00022968"/>
    </source>
</evidence>
<feature type="transmembrane region" description="Helical" evidence="8">
    <location>
        <begin position="21"/>
        <end position="40"/>
    </location>
</feature>
<dbReference type="PANTHER" id="PTHR23033">
    <property type="entry name" value="BETA1,3-GALACTOSYLTRANSFERASE"/>
    <property type="match status" value="1"/>
</dbReference>
<gene>
    <name evidence="9" type="ORF">SEMRO_88_G046380.1</name>
</gene>
<dbReference type="Gene3D" id="3.90.550.10">
    <property type="entry name" value="Spore Coat Polysaccharide Biosynthesis Protein SpsA, Chain A"/>
    <property type="match status" value="1"/>
</dbReference>